<keyword evidence="1" id="KW-0175">Coiled coil</keyword>
<reference evidence="2" key="1">
    <citation type="journal article" date="2014" name="Front. Microbiol.">
        <title>High frequency of phylogenetically diverse reductive dehalogenase-homologous genes in deep subseafloor sedimentary metagenomes.</title>
        <authorList>
            <person name="Kawai M."/>
            <person name="Futagami T."/>
            <person name="Toyoda A."/>
            <person name="Takaki Y."/>
            <person name="Nishi S."/>
            <person name="Hori S."/>
            <person name="Arai W."/>
            <person name="Tsubouchi T."/>
            <person name="Morono Y."/>
            <person name="Uchiyama I."/>
            <person name="Ito T."/>
            <person name="Fujiyama A."/>
            <person name="Inagaki F."/>
            <person name="Takami H."/>
        </authorList>
    </citation>
    <scope>NUCLEOTIDE SEQUENCE</scope>
    <source>
        <strain evidence="2">Expedition CK06-06</strain>
    </source>
</reference>
<proteinExistence type="predicted"/>
<accession>X1SPD8</accession>
<comment type="caution">
    <text evidence="2">The sequence shown here is derived from an EMBL/GenBank/DDBJ whole genome shotgun (WGS) entry which is preliminary data.</text>
</comment>
<organism evidence="2">
    <name type="scientific">marine sediment metagenome</name>
    <dbReference type="NCBI Taxonomy" id="412755"/>
    <lineage>
        <taxon>unclassified sequences</taxon>
        <taxon>metagenomes</taxon>
        <taxon>ecological metagenomes</taxon>
    </lineage>
</organism>
<dbReference type="AlphaFoldDB" id="X1SPD8"/>
<protein>
    <submittedName>
        <fullName evidence="2">Uncharacterized protein</fullName>
    </submittedName>
</protein>
<name>X1SPD8_9ZZZZ</name>
<feature type="coiled-coil region" evidence="1">
    <location>
        <begin position="15"/>
        <end position="49"/>
    </location>
</feature>
<feature type="non-terminal residue" evidence="2">
    <location>
        <position position="1"/>
    </location>
</feature>
<evidence type="ECO:0000313" key="2">
    <source>
        <dbReference type="EMBL" id="GAI80976.1"/>
    </source>
</evidence>
<evidence type="ECO:0000256" key="1">
    <source>
        <dbReference type="SAM" id="Coils"/>
    </source>
</evidence>
<sequence length="123" mass="14632">IEHGLKRTTKNNNNNISKADLLKMLKEERKEKERERDEYFKKIDELLKERRKDLDITIQHNIKGKILKWVEKFNGKLGSEEIADIISLPEPNTVDILNKMQNQELVKLNKQMKYEVVSNENNK</sequence>
<gene>
    <name evidence="2" type="ORF">S12H4_21136</name>
</gene>
<dbReference type="EMBL" id="BARW01010829">
    <property type="protein sequence ID" value="GAI80976.1"/>
    <property type="molecule type" value="Genomic_DNA"/>
</dbReference>